<evidence type="ECO:0000313" key="2">
    <source>
        <dbReference type="EMBL" id="SJN29480.1"/>
    </source>
</evidence>
<evidence type="ECO:0000313" key="3">
    <source>
        <dbReference type="Proteomes" id="UP000188342"/>
    </source>
</evidence>
<keyword evidence="1" id="KW-1133">Transmembrane helix</keyword>
<feature type="transmembrane region" description="Helical" evidence="1">
    <location>
        <begin position="300"/>
        <end position="321"/>
    </location>
</feature>
<dbReference type="Proteomes" id="UP000188342">
    <property type="component" value="Unassembled WGS sequence"/>
</dbReference>
<feature type="transmembrane region" description="Helical" evidence="1">
    <location>
        <begin position="19"/>
        <end position="36"/>
    </location>
</feature>
<feature type="transmembrane region" description="Helical" evidence="1">
    <location>
        <begin position="241"/>
        <end position="259"/>
    </location>
</feature>
<feature type="transmembrane region" description="Helical" evidence="1">
    <location>
        <begin position="192"/>
        <end position="209"/>
    </location>
</feature>
<feature type="transmembrane region" description="Helical" evidence="1">
    <location>
        <begin position="156"/>
        <end position="180"/>
    </location>
</feature>
<keyword evidence="1" id="KW-0812">Transmembrane</keyword>
<name>A0A1R4JBI8_9ACTN</name>
<dbReference type="OrthoDB" id="2014935at2"/>
<feature type="transmembrane region" description="Helical" evidence="1">
    <location>
        <begin position="125"/>
        <end position="150"/>
    </location>
</feature>
<dbReference type="EMBL" id="FUKQ01000025">
    <property type="protein sequence ID" value="SJN29480.1"/>
    <property type="molecule type" value="Genomic_DNA"/>
</dbReference>
<gene>
    <name evidence="2" type="ORF">FM114_06655</name>
</gene>
<sequence length="535" mass="57356">MSTLTGTGLMLRLALRRNWLFWTLWILGLACLMPLTSTQYDTIIPPGTDPRATLEPLRTNPSMLALLGPAFDIYTKGGFVFWRVGGFAGMFAGLMGGFGIIRATRAEEEEGRLELLRSGAVGRHAPLAGALLLSTLGCVLLAAVTAAWTAAAGLPLAGSVAGGAAIAVEGLVFVGLGAVCAQVFENSRSARAWTLGLFWGGMLLLRMIVDGAGPDASYTALRWAIPLEWGMLVRPFSDERWWVLLLPLGLSLALVALAFRLESARDHLSGLRQSAPGRAEAPGWMNGAWGLAWRLQRGALLGWLAAVVVCSAGIGSIMSQMDQSIAANPQMGEMLQKMGGSANLQLSFYVAMIAIMGTVVAIMAASMLARLRTEEVRGHAEQMLATVTSRWSLALSHLVLALGGSCLAFLAVGASMPLVQAQRQGDWALVGQYFRTAAGLLPGLWLVVGIAMLLIGWLPRLTSLVWAVLGWTLFCTWFAMLFDLPGWLVRLQPWGHLAHLPRDPMDWTAFAVETALALALLVLGLVGYRRRSIPA</sequence>
<feature type="transmembrane region" description="Helical" evidence="1">
    <location>
        <begin position="507"/>
        <end position="528"/>
    </location>
</feature>
<dbReference type="RefSeq" id="WP_094764394.1">
    <property type="nucleotide sequence ID" value="NZ_FUKQ01000025.1"/>
</dbReference>
<feature type="transmembrane region" description="Helical" evidence="1">
    <location>
        <begin position="391"/>
        <end position="413"/>
    </location>
</feature>
<dbReference type="AlphaFoldDB" id="A0A1R4JBI8"/>
<evidence type="ECO:0000256" key="1">
    <source>
        <dbReference type="SAM" id="Phobius"/>
    </source>
</evidence>
<protein>
    <submittedName>
        <fullName evidence="2">ABC transporter membrane-spanning protein</fullName>
    </submittedName>
</protein>
<keyword evidence="3" id="KW-1185">Reference proteome</keyword>
<accession>A0A1R4JBI8</accession>
<dbReference type="STRING" id="1255658.FM114_06655"/>
<organism evidence="2 3">
    <name type="scientific">Luteococcus japonicus LSP_Lj1</name>
    <dbReference type="NCBI Taxonomy" id="1255658"/>
    <lineage>
        <taxon>Bacteria</taxon>
        <taxon>Bacillati</taxon>
        <taxon>Actinomycetota</taxon>
        <taxon>Actinomycetes</taxon>
        <taxon>Propionibacteriales</taxon>
        <taxon>Propionibacteriaceae</taxon>
        <taxon>Luteococcus</taxon>
    </lineage>
</organism>
<keyword evidence="1" id="KW-0472">Membrane</keyword>
<feature type="transmembrane region" description="Helical" evidence="1">
    <location>
        <begin position="80"/>
        <end position="104"/>
    </location>
</feature>
<feature type="transmembrane region" description="Helical" evidence="1">
    <location>
        <begin position="346"/>
        <end position="371"/>
    </location>
</feature>
<feature type="transmembrane region" description="Helical" evidence="1">
    <location>
        <begin position="464"/>
        <end position="487"/>
    </location>
</feature>
<feature type="transmembrane region" description="Helical" evidence="1">
    <location>
        <begin position="433"/>
        <end position="457"/>
    </location>
</feature>
<reference evidence="2 3" key="1">
    <citation type="submission" date="2017-02" db="EMBL/GenBank/DDBJ databases">
        <authorList>
            <person name="Peterson S.W."/>
        </authorList>
    </citation>
    <scope>NUCLEOTIDE SEQUENCE [LARGE SCALE GENOMIC DNA]</scope>
    <source>
        <strain evidence="2 3">LSP_Lj1</strain>
    </source>
</reference>
<proteinExistence type="predicted"/>